<dbReference type="OrthoDB" id="9811281at2"/>
<keyword evidence="3 4" id="KW-0408">Iron</keyword>
<dbReference type="STRING" id="861298.SAMN04488136_12030"/>
<dbReference type="SUPFAM" id="SSF56003">
    <property type="entry name" value="Molybdenum cofactor-binding domain"/>
    <property type="match status" value="2"/>
</dbReference>
<dbReference type="PANTHER" id="PTHR47495:SF1">
    <property type="entry name" value="BLL3820 PROTEIN"/>
    <property type="match status" value="1"/>
</dbReference>
<dbReference type="InterPro" id="IPR046867">
    <property type="entry name" value="AldOxase/xan_DH_MoCoBD2"/>
</dbReference>
<evidence type="ECO:0000256" key="3">
    <source>
        <dbReference type="ARBA" id="ARBA00023004"/>
    </source>
</evidence>
<gene>
    <name evidence="7" type="ORF">SAMN04488136_12030</name>
</gene>
<dbReference type="AlphaFoldDB" id="A0A1G8DJP2"/>
<dbReference type="Gene3D" id="1.10.760.10">
    <property type="entry name" value="Cytochrome c-like domain"/>
    <property type="match status" value="3"/>
</dbReference>
<dbReference type="GO" id="GO:0020037">
    <property type="term" value="F:heme binding"/>
    <property type="evidence" value="ECO:0007669"/>
    <property type="project" value="InterPro"/>
</dbReference>
<evidence type="ECO:0000256" key="1">
    <source>
        <dbReference type="ARBA" id="ARBA00022617"/>
    </source>
</evidence>
<dbReference type="InterPro" id="IPR052516">
    <property type="entry name" value="N-heterocyclic_Hydroxylase"/>
</dbReference>
<dbReference type="RefSeq" id="WP_093276023.1">
    <property type="nucleotide sequence ID" value="NZ_FNDD01000020.1"/>
</dbReference>
<evidence type="ECO:0000313" key="8">
    <source>
        <dbReference type="Proteomes" id="UP000198854"/>
    </source>
</evidence>
<dbReference type="InterPro" id="IPR036856">
    <property type="entry name" value="Ald_Oxase/Xan_DH_a/b_sf"/>
</dbReference>
<keyword evidence="2 4" id="KW-0479">Metal-binding</keyword>
<evidence type="ECO:0000256" key="2">
    <source>
        <dbReference type="ARBA" id="ARBA00022723"/>
    </source>
</evidence>
<keyword evidence="8" id="KW-1185">Reference proteome</keyword>
<dbReference type="SUPFAM" id="SSF54665">
    <property type="entry name" value="CO dehydrogenase molybdoprotein N-domain-like"/>
    <property type="match status" value="1"/>
</dbReference>
<feature type="domain" description="Cytochrome c" evidence="6">
    <location>
        <begin position="1093"/>
        <end position="1181"/>
    </location>
</feature>
<dbReference type="Gene3D" id="3.30.365.10">
    <property type="entry name" value="Aldehyde oxidase/xanthine dehydrogenase, molybdopterin binding domain"/>
    <property type="match status" value="4"/>
</dbReference>
<dbReference type="PROSITE" id="PS51007">
    <property type="entry name" value="CYTC"/>
    <property type="match status" value="3"/>
</dbReference>
<dbReference type="InterPro" id="IPR000674">
    <property type="entry name" value="Ald_Oxase/Xan_DH_a/b"/>
</dbReference>
<feature type="domain" description="Cytochrome c" evidence="6">
    <location>
        <begin position="810"/>
        <end position="913"/>
    </location>
</feature>
<dbReference type="SMART" id="SM01008">
    <property type="entry name" value="Ald_Xan_dh_C"/>
    <property type="match status" value="1"/>
</dbReference>
<feature type="compositionally biased region" description="Polar residues" evidence="5">
    <location>
        <begin position="1076"/>
        <end position="1086"/>
    </location>
</feature>
<dbReference type="InterPro" id="IPR037165">
    <property type="entry name" value="AldOxase/xan_DH_Mopterin-bd_sf"/>
</dbReference>
<sequence length="1205" mass="130961">MSQDSAVLLPSREQMLAKPQGLFVVKESNPPLSPAQKAGDIKVDTELEIYIAIEADGKVTAFNGHVDLGTGVRTALAQIVAEELDLRVDQVTMVLGDTERVPNQGATIASSTLQISAVPLRQAAATARAHLLTRAALLLKVSPDKLTCRHGAVTVKTLDDEAGSESQVALSFADLVVGDKVTLTIDEHAPLKPVNDYQIVGKSASRSDIPAKATGELTYVHDVRVANMLHGRVIRPPYAGRDSGEFIAQSLIEVERESISHIPGIVAIEVIGDFVGVVAEREEQAIQAMKELKVHWKPHPDMPDLTDLEFAVKANPYTQRELLNEGDIETALENADKRLTRTYVWPYQMHGSIGPSCAVADVCANKVTVWSGTQNPHILRADLAFLLNIDERMIEIIRYEASGCYGRNCADDVCGDAVLLSRAVGRPVRVQLTRDQEHLWEPKGSGQLMEVDGGIDNTGRPVGYDFVSSYPSNGAPMLTLLLTGIVEPEAAALEMGDRTIIPPYHFDNIRVRVNDMAPMVRAAWLRGVSALPNTFAHESYIDELAEAAGVEPAEYRLRYLKDERAAELLQSVLERADWQPKRGHWQPKQKVGSIVKGRGLAYARYIHSKFPGFGAAWAAWVADVEVDTDSGEVNVTRVVVGHDAGLMINPDGVRHQIQGNVLQSTSRALKEEVSFTQNAVLDKEWGAYPILTFPEMPDLEIVMADKPEEPPQGAGESASIPSAAAIANAIFDATGVRMRQPPFTADKMKAALIENGVSGANSPSKAKKKAPRAKWLALAAATVSSALVMSPWRAEIAPVSAPSSTLYSQKTLARGAELFAAGDCAVCHTAEGGIANAGGRALDTPFGKIYSTNLTPDPETGIGNWSFSAFERAMRQGISRDGKHLYPVFPYTAYQNITNDDMQALYAYIMSQPAVKNAVPSNELSFPFNLRPLMAGWNTLFKSRTQFKADATQSEQWNRGAYLVNGLGHCGACHSPRNLMGAEKVGASFLAGGEVDGWEAPALTALSKAPTAWNEQTLYDYLRSGYSSEHGPATGPMGPVVEQLGKLPDSDIRAMANYLINIDARPQTAPKPANDQAASPLNTQTAQESRDLKAYYAGQRIFNGACSACHSEREQQDWFGTRPEMQTNTNIHSDKPDNLIRTILYGVQKPVDASLGYMPGFDTSLSDKQIADLMRYIRAEFAPGKPEWQNLDARIAYARANPGSH</sequence>
<evidence type="ECO:0000259" key="6">
    <source>
        <dbReference type="PROSITE" id="PS51007"/>
    </source>
</evidence>
<dbReference type="Pfam" id="PF02738">
    <property type="entry name" value="MoCoBD_1"/>
    <property type="match status" value="1"/>
</dbReference>
<dbReference type="GO" id="GO:0046872">
    <property type="term" value="F:metal ion binding"/>
    <property type="evidence" value="ECO:0007669"/>
    <property type="project" value="UniProtKB-KW"/>
</dbReference>
<dbReference type="Pfam" id="PF20256">
    <property type="entry name" value="MoCoBD_2"/>
    <property type="match status" value="2"/>
</dbReference>
<dbReference type="InterPro" id="IPR008274">
    <property type="entry name" value="AldOxase/xan_DH_MoCoBD1"/>
</dbReference>
<dbReference type="EMBL" id="FNDD01000020">
    <property type="protein sequence ID" value="SDH57903.1"/>
    <property type="molecule type" value="Genomic_DNA"/>
</dbReference>
<keyword evidence="1 4" id="KW-0349">Heme</keyword>
<dbReference type="GO" id="GO:0016491">
    <property type="term" value="F:oxidoreductase activity"/>
    <property type="evidence" value="ECO:0007669"/>
    <property type="project" value="InterPro"/>
</dbReference>
<dbReference type="InterPro" id="IPR036909">
    <property type="entry name" value="Cyt_c-like_dom_sf"/>
</dbReference>
<accession>A0A1G8DJP2</accession>
<dbReference type="InterPro" id="IPR009056">
    <property type="entry name" value="Cyt_c-like_dom"/>
</dbReference>
<dbReference type="Gene3D" id="3.90.1170.50">
    <property type="entry name" value="Aldehyde oxidase/xanthine dehydrogenase, a/b hammerhead"/>
    <property type="match status" value="1"/>
</dbReference>
<organism evidence="7 8">
    <name type="scientific">Vibrio xiamenensis</name>
    <dbReference type="NCBI Taxonomy" id="861298"/>
    <lineage>
        <taxon>Bacteria</taxon>
        <taxon>Pseudomonadati</taxon>
        <taxon>Pseudomonadota</taxon>
        <taxon>Gammaproteobacteria</taxon>
        <taxon>Vibrionales</taxon>
        <taxon>Vibrionaceae</taxon>
        <taxon>Vibrio</taxon>
    </lineage>
</organism>
<evidence type="ECO:0000256" key="4">
    <source>
        <dbReference type="PROSITE-ProRule" id="PRU00433"/>
    </source>
</evidence>
<protein>
    <submittedName>
        <fullName evidence="7">Nicotinate dehydrogenase subunit B</fullName>
    </submittedName>
</protein>
<name>A0A1G8DJP2_9VIBR</name>
<dbReference type="PANTHER" id="PTHR47495">
    <property type="entry name" value="ALDEHYDE DEHYDROGENASE"/>
    <property type="match status" value="1"/>
</dbReference>
<proteinExistence type="predicted"/>
<feature type="region of interest" description="Disordered" evidence="5">
    <location>
        <begin position="1066"/>
        <end position="1086"/>
    </location>
</feature>
<evidence type="ECO:0000313" key="7">
    <source>
        <dbReference type="EMBL" id="SDH57903.1"/>
    </source>
</evidence>
<evidence type="ECO:0000256" key="5">
    <source>
        <dbReference type="SAM" id="MobiDB-lite"/>
    </source>
</evidence>
<dbReference type="Pfam" id="PF00034">
    <property type="entry name" value="Cytochrom_C"/>
    <property type="match status" value="3"/>
</dbReference>
<reference evidence="7 8" key="1">
    <citation type="submission" date="2016-10" db="EMBL/GenBank/DDBJ databases">
        <authorList>
            <person name="de Groot N.N."/>
        </authorList>
    </citation>
    <scope>NUCLEOTIDE SEQUENCE [LARGE SCALE GENOMIC DNA]</scope>
    <source>
        <strain evidence="7 8">CGMCC 1.10228</strain>
    </source>
</reference>
<dbReference type="SUPFAM" id="SSF46626">
    <property type="entry name" value="Cytochrome c"/>
    <property type="match status" value="3"/>
</dbReference>
<dbReference type="Proteomes" id="UP000198854">
    <property type="component" value="Unassembled WGS sequence"/>
</dbReference>
<dbReference type="GO" id="GO:0009055">
    <property type="term" value="F:electron transfer activity"/>
    <property type="evidence" value="ECO:0007669"/>
    <property type="project" value="InterPro"/>
</dbReference>
<feature type="domain" description="Cytochrome c" evidence="6">
    <location>
        <begin position="955"/>
        <end position="1063"/>
    </location>
</feature>